<evidence type="ECO:0000256" key="1">
    <source>
        <dbReference type="ARBA" id="ARBA00022837"/>
    </source>
</evidence>
<reference evidence="4" key="1">
    <citation type="submission" date="2021-01" db="EMBL/GenBank/DDBJ databases">
        <authorList>
            <person name="Corre E."/>
            <person name="Pelletier E."/>
            <person name="Niang G."/>
            <person name="Scheremetjew M."/>
            <person name="Finn R."/>
            <person name="Kale V."/>
            <person name="Holt S."/>
            <person name="Cochrane G."/>
            <person name="Meng A."/>
            <person name="Brown T."/>
            <person name="Cohen L."/>
        </authorList>
    </citation>
    <scope>NUCLEOTIDE SEQUENCE</scope>
    <source>
        <strain evidence="4">OF101</strain>
    </source>
</reference>
<dbReference type="PANTHER" id="PTHR12461">
    <property type="entry name" value="HYPOXIA-INDUCIBLE FACTOR 1 ALPHA INHIBITOR-RELATED"/>
    <property type="match status" value="1"/>
</dbReference>
<dbReference type="SUPFAM" id="SSF47473">
    <property type="entry name" value="EF-hand"/>
    <property type="match status" value="1"/>
</dbReference>
<evidence type="ECO:0008006" key="5">
    <source>
        <dbReference type="Google" id="ProtNLM"/>
    </source>
</evidence>
<dbReference type="Gene3D" id="2.60.120.650">
    <property type="entry name" value="Cupin"/>
    <property type="match status" value="1"/>
</dbReference>
<dbReference type="InterPro" id="IPR003347">
    <property type="entry name" value="JmjC_dom"/>
</dbReference>
<dbReference type="InterPro" id="IPR011992">
    <property type="entry name" value="EF-hand-dom_pair"/>
</dbReference>
<dbReference type="EMBL" id="HBGE01015558">
    <property type="protein sequence ID" value="CAD9104762.1"/>
    <property type="molecule type" value="Transcribed_RNA"/>
</dbReference>
<keyword evidence="1" id="KW-0106">Calcium</keyword>
<dbReference type="PROSITE" id="PS00018">
    <property type="entry name" value="EF_HAND_1"/>
    <property type="match status" value="2"/>
</dbReference>
<dbReference type="PANTHER" id="PTHR12461:SF105">
    <property type="entry name" value="HYPOXIA-INDUCIBLE FACTOR 1-ALPHA INHIBITOR"/>
    <property type="match status" value="1"/>
</dbReference>
<accession>A0A7S1LHZ8</accession>
<dbReference type="GO" id="GO:0005509">
    <property type="term" value="F:calcium ion binding"/>
    <property type="evidence" value="ECO:0007669"/>
    <property type="project" value="InterPro"/>
</dbReference>
<name>A0A7S1LHZ8_ALECA</name>
<proteinExistence type="predicted"/>
<dbReference type="InterPro" id="IPR002048">
    <property type="entry name" value="EF_hand_dom"/>
</dbReference>
<protein>
    <recommendedName>
        <fullName evidence="5">Bifunctional lysine-specific demethylase and histidyl-hydroxylase</fullName>
    </recommendedName>
</protein>
<dbReference type="InterPro" id="IPR018247">
    <property type="entry name" value="EF_Hand_1_Ca_BS"/>
</dbReference>
<feature type="domain" description="JmjC" evidence="3">
    <location>
        <begin position="188"/>
        <end position="334"/>
    </location>
</feature>
<feature type="domain" description="EF-hand" evidence="2">
    <location>
        <begin position="371"/>
        <end position="406"/>
    </location>
</feature>
<organism evidence="4">
    <name type="scientific">Alexandrium catenella</name>
    <name type="common">Red tide dinoflagellate</name>
    <name type="synonym">Gonyaulax catenella</name>
    <dbReference type="NCBI Taxonomy" id="2925"/>
    <lineage>
        <taxon>Eukaryota</taxon>
        <taxon>Sar</taxon>
        <taxon>Alveolata</taxon>
        <taxon>Dinophyceae</taxon>
        <taxon>Gonyaulacales</taxon>
        <taxon>Pyrocystaceae</taxon>
        <taxon>Alexandrium</taxon>
    </lineage>
</organism>
<gene>
    <name evidence="4" type="ORF">ACAT0790_LOCUS9218</name>
</gene>
<dbReference type="CDD" id="cd00051">
    <property type="entry name" value="EFh"/>
    <property type="match status" value="1"/>
</dbReference>
<evidence type="ECO:0000259" key="3">
    <source>
        <dbReference type="PROSITE" id="PS51184"/>
    </source>
</evidence>
<dbReference type="SUPFAM" id="SSF51197">
    <property type="entry name" value="Clavaminate synthase-like"/>
    <property type="match status" value="1"/>
</dbReference>
<sequence length="491" mass="54612">MAQGILAQFRGGIARRPARAMLCGPRIPTLGAALALLPRIRSALPAPSLDPRTYAEPLDGEYWGTGSGDERPFAEERLRTSDLDQASFSRRIADGKVFVVEDVGRDWPMAKWDCDYFRSDPTFQGAEMTQQYAAQGGSGFVGFQSGWEAAKSPSGAKDKDAPQFAPYYWGIKDVQYRDAHRSKTWKQAMLKKVQEHVKLPAFMDASNREEFETTPEFWFAAAGAGAKAHMDTHVQATISLQLAGTKRWRLGMMEPRRAPFLAMIYKDGDVYEEATPWQPHFNVTLRPGEALFFPPGFIHETLNADGETCAASVTFQFSAPMATRLYRRFLPRVRRTADIHESWPLLKGWASLGGRAPKEGQGYAEAKAEALGGRGVGKRFANVDKDGNGILDRSELDAAVGQREALSLLGFHDLDEDGSITREEFAEVFALWAGTVQEVLADTPKKYRKFHLQDMEGDFNIEDLSKKVTSKLLDAARELETQRAMGQTAEL</sequence>
<dbReference type="AlphaFoldDB" id="A0A7S1LHZ8"/>
<evidence type="ECO:0000259" key="2">
    <source>
        <dbReference type="PROSITE" id="PS50222"/>
    </source>
</evidence>
<dbReference type="PROSITE" id="PS50222">
    <property type="entry name" value="EF_HAND_2"/>
    <property type="match status" value="1"/>
</dbReference>
<dbReference type="Pfam" id="PF13202">
    <property type="entry name" value="EF-hand_5"/>
    <property type="match status" value="1"/>
</dbReference>
<dbReference type="PROSITE" id="PS51184">
    <property type="entry name" value="JMJC"/>
    <property type="match status" value="1"/>
</dbReference>
<dbReference type="Pfam" id="PF08007">
    <property type="entry name" value="JmjC_2"/>
    <property type="match status" value="1"/>
</dbReference>
<evidence type="ECO:0000313" key="4">
    <source>
        <dbReference type="EMBL" id="CAD9104762.1"/>
    </source>
</evidence>
<dbReference type="Gene3D" id="1.10.238.10">
    <property type="entry name" value="EF-hand"/>
    <property type="match status" value="1"/>
</dbReference>